<sequence>GAEKLLPFFKALKSCVDNKTIQWTVDAEEALWKMKEFMEILPTLTTLIKSDVLVMYLAVSTESICTALLADREERQVPIYYVSRVLQGVELNYPGLEKIILALMHDARRL</sequence>
<comment type="caution">
    <text evidence="2">The sequence shown here is derived from an EMBL/GenBank/DDBJ whole genome shotgun (WGS) entry which is preliminary data.</text>
</comment>
<organism evidence="2">
    <name type="scientific">Tanacetum cinerariifolium</name>
    <name type="common">Dalmatian daisy</name>
    <name type="synonym">Chrysanthemum cinerariifolium</name>
    <dbReference type="NCBI Taxonomy" id="118510"/>
    <lineage>
        <taxon>Eukaryota</taxon>
        <taxon>Viridiplantae</taxon>
        <taxon>Streptophyta</taxon>
        <taxon>Embryophyta</taxon>
        <taxon>Tracheophyta</taxon>
        <taxon>Spermatophyta</taxon>
        <taxon>Magnoliopsida</taxon>
        <taxon>eudicotyledons</taxon>
        <taxon>Gunneridae</taxon>
        <taxon>Pentapetalae</taxon>
        <taxon>asterids</taxon>
        <taxon>campanulids</taxon>
        <taxon>Asterales</taxon>
        <taxon>Asteraceae</taxon>
        <taxon>Asteroideae</taxon>
        <taxon>Anthemideae</taxon>
        <taxon>Anthemidinae</taxon>
        <taxon>Tanacetum</taxon>
    </lineage>
</organism>
<feature type="non-terminal residue" evidence="2">
    <location>
        <position position="1"/>
    </location>
</feature>
<dbReference type="EMBL" id="BKCJ010413088">
    <property type="protein sequence ID" value="GFA37413.1"/>
    <property type="molecule type" value="Genomic_DNA"/>
</dbReference>
<dbReference type="InterPro" id="IPR043502">
    <property type="entry name" value="DNA/RNA_pol_sf"/>
</dbReference>
<feature type="domain" description="Reverse transcriptase/retrotransposon-derived protein RNase H-like" evidence="1">
    <location>
        <begin position="23"/>
        <end position="106"/>
    </location>
</feature>
<dbReference type="Pfam" id="PF17919">
    <property type="entry name" value="RT_RNaseH_2"/>
    <property type="match status" value="1"/>
</dbReference>
<dbReference type="PANTHER" id="PTHR48475">
    <property type="entry name" value="RIBONUCLEASE H"/>
    <property type="match status" value="1"/>
</dbReference>
<name>A0A699JIV2_TANCI</name>
<evidence type="ECO:0000313" key="2">
    <source>
        <dbReference type="EMBL" id="GFA37413.1"/>
    </source>
</evidence>
<gene>
    <name evidence="2" type="ORF">Tci_609385</name>
</gene>
<dbReference type="PANTHER" id="PTHR48475:SF1">
    <property type="entry name" value="RNASE H TYPE-1 DOMAIN-CONTAINING PROTEIN"/>
    <property type="match status" value="1"/>
</dbReference>
<accession>A0A699JIV2</accession>
<proteinExistence type="predicted"/>
<evidence type="ECO:0000259" key="1">
    <source>
        <dbReference type="Pfam" id="PF17919"/>
    </source>
</evidence>
<protein>
    <recommendedName>
        <fullName evidence="1">Reverse transcriptase/retrotransposon-derived protein RNase H-like domain-containing protein</fullName>
    </recommendedName>
</protein>
<dbReference type="AlphaFoldDB" id="A0A699JIV2"/>
<dbReference type="InterPro" id="IPR041577">
    <property type="entry name" value="RT_RNaseH_2"/>
</dbReference>
<reference evidence="2" key="1">
    <citation type="journal article" date="2019" name="Sci. Rep.">
        <title>Draft genome of Tanacetum cinerariifolium, the natural source of mosquito coil.</title>
        <authorList>
            <person name="Yamashiro T."/>
            <person name="Shiraishi A."/>
            <person name="Satake H."/>
            <person name="Nakayama K."/>
        </authorList>
    </citation>
    <scope>NUCLEOTIDE SEQUENCE</scope>
</reference>
<dbReference type="SUPFAM" id="SSF56672">
    <property type="entry name" value="DNA/RNA polymerases"/>
    <property type="match status" value="1"/>
</dbReference>